<proteinExistence type="predicted"/>
<dbReference type="SMART" id="SM00388">
    <property type="entry name" value="HisKA"/>
    <property type="match status" value="1"/>
</dbReference>
<dbReference type="SMART" id="SM00448">
    <property type="entry name" value="REC"/>
    <property type="match status" value="1"/>
</dbReference>
<organism evidence="6 7">
    <name type="scientific">Aureobasidium subglaciale (strain EXF-2481)</name>
    <name type="common">Aureobasidium pullulans var. subglaciale</name>
    <dbReference type="NCBI Taxonomy" id="1043005"/>
    <lineage>
        <taxon>Eukaryota</taxon>
        <taxon>Fungi</taxon>
        <taxon>Dikarya</taxon>
        <taxon>Ascomycota</taxon>
        <taxon>Pezizomycotina</taxon>
        <taxon>Dothideomycetes</taxon>
        <taxon>Dothideomycetidae</taxon>
        <taxon>Dothideales</taxon>
        <taxon>Saccotheciaceae</taxon>
        <taxon>Aureobasidium</taxon>
    </lineage>
</organism>
<evidence type="ECO:0000259" key="4">
    <source>
        <dbReference type="PROSITE" id="PS50109"/>
    </source>
</evidence>
<feature type="domain" description="Histidine kinase" evidence="4">
    <location>
        <begin position="420"/>
        <end position="697"/>
    </location>
</feature>
<dbReference type="PROSITE" id="PS50110">
    <property type="entry name" value="RESPONSE_REGULATORY"/>
    <property type="match status" value="1"/>
</dbReference>
<dbReference type="InterPro" id="IPR036890">
    <property type="entry name" value="HATPase_C_sf"/>
</dbReference>
<dbReference type="GeneID" id="25363405"/>
<dbReference type="PANTHER" id="PTHR43719">
    <property type="entry name" value="TWO-COMPONENT HISTIDINE KINASE"/>
    <property type="match status" value="1"/>
</dbReference>
<dbReference type="Pfam" id="PF00072">
    <property type="entry name" value="Response_reg"/>
    <property type="match status" value="1"/>
</dbReference>
<evidence type="ECO:0000259" key="5">
    <source>
        <dbReference type="PROSITE" id="PS50110"/>
    </source>
</evidence>
<keyword evidence="3" id="KW-0175">Coiled coil</keyword>
<dbReference type="SUPFAM" id="SSF55874">
    <property type="entry name" value="ATPase domain of HSP90 chaperone/DNA topoisomerase II/histidine kinase"/>
    <property type="match status" value="1"/>
</dbReference>
<dbReference type="OMA" id="IRELNWA"/>
<protein>
    <recommendedName>
        <fullName evidence="8">Histidine kinase</fullName>
    </recommendedName>
</protein>
<dbReference type="InterPro" id="IPR005467">
    <property type="entry name" value="His_kinase_dom"/>
</dbReference>
<dbReference type="Gene3D" id="3.40.50.2300">
    <property type="match status" value="1"/>
</dbReference>
<accession>A0A074YJ43</accession>
<dbReference type="SUPFAM" id="SSF47384">
    <property type="entry name" value="Homodimeric domain of signal transducing histidine kinase"/>
    <property type="match status" value="1"/>
</dbReference>
<feature type="modified residue" description="4-aspartylphosphate" evidence="2">
    <location>
        <position position="786"/>
    </location>
</feature>
<keyword evidence="1 2" id="KW-0597">Phosphoprotein</keyword>
<dbReference type="SUPFAM" id="SSF52172">
    <property type="entry name" value="CheY-like"/>
    <property type="match status" value="1"/>
</dbReference>
<dbReference type="Proteomes" id="UP000030641">
    <property type="component" value="Unassembled WGS sequence"/>
</dbReference>
<dbReference type="EMBL" id="KL584753">
    <property type="protein sequence ID" value="KEQ97695.1"/>
    <property type="molecule type" value="Genomic_DNA"/>
</dbReference>
<dbReference type="InterPro" id="IPR011006">
    <property type="entry name" value="CheY-like_superfamily"/>
</dbReference>
<gene>
    <name evidence="6" type="ORF">AUEXF2481DRAFT_27058</name>
</gene>
<dbReference type="InterPro" id="IPR004358">
    <property type="entry name" value="Sig_transdc_His_kin-like_C"/>
</dbReference>
<keyword evidence="7" id="KW-1185">Reference proteome</keyword>
<evidence type="ECO:0000256" key="2">
    <source>
        <dbReference type="PROSITE-ProRule" id="PRU00169"/>
    </source>
</evidence>
<dbReference type="GO" id="GO:0000155">
    <property type="term" value="F:phosphorelay sensor kinase activity"/>
    <property type="evidence" value="ECO:0007669"/>
    <property type="project" value="InterPro"/>
</dbReference>
<evidence type="ECO:0000256" key="1">
    <source>
        <dbReference type="ARBA" id="ARBA00022553"/>
    </source>
</evidence>
<dbReference type="InterPro" id="IPR003594">
    <property type="entry name" value="HATPase_dom"/>
</dbReference>
<evidence type="ECO:0008006" key="8">
    <source>
        <dbReference type="Google" id="ProtNLM"/>
    </source>
</evidence>
<dbReference type="InterPro" id="IPR003661">
    <property type="entry name" value="HisK_dim/P_dom"/>
</dbReference>
<dbReference type="InterPro" id="IPR001789">
    <property type="entry name" value="Sig_transdc_resp-reg_receiver"/>
</dbReference>
<reference evidence="6 7" key="1">
    <citation type="journal article" date="2014" name="BMC Genomics">
        <title>Genome sequencing of four Aureobasidium pullulans varieties: biotechnological potential, stress tolerance, and description of new species.</title>
        <authorList>
            <person name="Gostin Ar C."/>
            <person name="Ohm R.A."/>
            <person name="Kogej T."/>
            <person name="Sonjak S."/>
            <person name="Turk M."/>
            <person name="Zajc J."/>
            <person name="Zalar P."/>
            <person name="Grube M."/>
            <person name="Sun H."/>
            <person name="Han J."/>
            <person name="Sharma A."/>
            <person name="Chiniquy J."/>
            <person name="Ngan C.Y."/>
            <person name="Lipzen A."/>
            <person name="Barry K."/>
            <person name="Grigoriev I.V."/>
            <person name="Gunde-Cimerman N."/>
        </authorList>
    </citation>
    <scope>NUCLEOTIDE SEQUENCE [LARGE SCALE GENOMIC DNA]</scope>
    <source>
        <strain evidence="6 7">EXF-2481</strain>
    </source>
</reference>
<name>A0A074YJ43_AURSE</name>
<feature type="domain" description="Response regulatory" evidence="5">
    <location>
        <begin position="724"/>
        <end position="857"/>
    </location>
</feature>
<dbReference type="InterPro" id="IPR036097">
    <property type="entry name" value="HisK_dim/P_sf"/>
</dbReference>
<dbReference type="Gene3D" id="1.10.287.130">
    <property type="match status" value="1"/>
</dbReference>
<dbReference type="PRINTS" id="PR00344">
    <property type="entry name" value="BCTRLSENSOR"/>
</dbReference>
<sequence length="860" mass="95472">MPIAGQIADTLDRPEHAFLTRSSGDQTIDADLQYLRELPWADTSIGPISTWSRELLVLINLAMLSPQPQLFLLGPDSIIIYNTAYGRLLYDHHPLYQGRPIALNEALISNAPAIDRIVDRATTRVRPANENHVTFFFSDSGRLRETFLSATMVKLPEPLQGFHATTYDTTAAALQLRRRESLKAILDSCALAKDMPGFWDSILQGIRIEDGDISFAMLYRADLLEKFDPEADCSRNVVDHQGFTLHGVVGSEDSGHSQHLNMSSPEPYVGCMREAVRTGQPLLVSVKDGTMPESWGRQSRQRCYGDDSLEAVIIPSSDSPESEVYAVLVLGIPPRRPYDEDYASWIYSIHQLFANAVTTFRLAEARSFDTQLVVRRAEALRTRQLLQAQLLMKQREAELQAEKLNEAIEAKRQQENFIDMTSHEIRNPLSAVILSADSVTQTLSQIQDLIKASVTKNASIDPHSLTELLDDIAESVDTISSCSMHQKRISDDILSLSKLNSGLVEISPSAFSLSSFMNRVCETFNNETSRADINFTAMQDSSVRLYNVDWIQADSGRIMQIMTNLISNAIKFTAGVKGEKSITIRVGASQTKDIAIFQDLIMTKPFQVIDDKTKASNEDIYLWFEVADTGCGMDGKERSKMFQRFSQASPKTYNEYGGSGLGLFISLKLVSLQGGVIGFTSQTGRGTNFAFSVRALREKSPDLASKQAMSILPDRGAVEANTLSVLLVEDNRTNQAVLSAQLRRHGYTVYTADNGQEAFDFLQSSRHWITSGQDSKLPHADVICMDIEMPIVDGIACTRMIRQAQQDGDITNHIPIIAVTANARLEQLHSVIEAGMDDAISKPFRVNDLKAVIDGVLRRA</sequence>
<dbReference type="STRING" id="1043005.A0A074YJ43"/>
<dbReference type="Pfam" id="PF02518">
    <property type="entry name" value="HATPase_c"/>
    <property type="match status" value="1"/>
</dbReference>
<dbReference type="PANTHER" id="PTHR43719:SF60">
    <property type="entry name" value="HISTIDINE KINASE G2"/>
    <property type="match status" value="1"/>
</dbReference>
<dbReference type="InParanoid" id="A0A074YJ43"/>
<feature type="coiled-coil region" evidence="3">
    <location>
        <begin position="387"/>
        <end position="414"/>
    </location>
</feature>
<evidence type="ECO:0000313" key="7">
    <source>
        <dbReference type="Proteomes" id="UP000030641"/>
    </source>
</evidence>
<dbReference type="CDD" id="cd17546">
    <property type="entry name" value="REC_hyHK_CKI1_RcsC-like"/>
    <property type="match status" value="1"/>
</dbReference>
<dbReference type="PROSITE" id="PS50109">
    <property type="entry name" value="HIS_KIN"/>
    <property type="match status" value="1"/>
</dbReference>
<dbReference type="SMART" id="SM00387">
    <property type="entry name" value="HATPase_c"/>
    <property type="match status" value="1"/>
</dbReference>
<dbReference type="Pfam" id="PF00512">
    <property type="entry name" value="HisKA"/>
    <property type="match status" value="1"/>
</dbReference>
<dbReference type="CDD" id="cd00082">
    <property type="entry name" value="HisKA"/>
    <property type="match status" value="1"/>
</dbReference>
<dbReference type="Gene3D" id="3.30.565.10">
    <property type="entry name" value="Histidine kinase-like ATPase, C-terminal domain"/>
    <property type="match status" value="1"/>
</dbReference>
<evidence type="ECO:0000313" key="6">
    <source>
        <dbReference type="EMBL" id="KEQ97695.1"/>
    </source>
</evidence>
<dbReference type="OrthoDB" id="60033at2759"/>
<dbReference type="AlphaFoldDB" id="A0A074YJ43"/>
<evidence type="ECO:0000256" key="3">
    <source>
        <dbReference type="SAM" id="Coils"/>
    </source>
</evidence>
<dbReference type="HOGENOM" id="CLU_000445_82_4_1"/>
<dbReference type="RefSeq" id="XP_013346229.1">
    <property type="nucleotide sequence ID" value="XM_013490775.1"/>
</dbReference>
<dbReference type="InterPro" id="IPR050956">
    <property type="entry name" value="2C_system_His_kinase"/>
</dbReference>